<keyword evidence="2" id="KW-0732">Signal</keyword>
<dbReference type="RefSeq" id="WP_065700792.1">
    <property type="nucleotide sequence ID" value="NZ_CP049211.1"/>
</dbReference>
<gene>
    <name evidence="3" type="ORF">G6L72_25140</name>
    <name evidence="4" type="ORF">G6M88_25660</name>
</gene>
<dbReference type="EMBL" id="JAAMCP010000017">
    <property type="protein sequence ID" value="NTF39971.1"/>
    <property type="molecule type" value="Genomic_DNA"/>
</dbReference>
<dbReference type="EMBL" id="CP049211">
    <property type="protein sequence ID" value="QTG03812.1"/>
    <property type="molecule type" value="Genomic_DNA"/>
</dbReference>
<geneLocation type="plasmid" evidence="4 5">
    <name>pW2_73_4</name>
</geneLocation>
<keyword evidence="6" id="KW-1185">Reference proteome</keyword>
<evidence type="ECO:0000313" key="5">
    <source>
        <dbReference type="Proteomes" id="UP000663912"/>
    </source>
</evidence>
<proteinExistence type="predicted"/>
<feature type="compositionally biased region" description="Gly residues" evidence="1">
    <location>
        <begin position="28"/>
        <end position="68"/>
    </location>
</feature>
<evidence type="ECO:0000313" key="3">
    <source>
        <dbReference type="EMBL" id="NTF39971.1"/>
    </source>
</evidence>
<protein>
    <submittedName>
        <fullName evidence="4">Uncharacterized protein</fullName>
    </submittedName>
</protein>
<dbReference type="AlphaFoldDB" id="A0AAE7RCF5"/>
<evidence type="ECO:0000313" key="6">
    <source>
        <dbReference type="Proteomes" id="UP000822331"/>
    </source>
</evidence>
<sequence>MKKLFAAFLAAGLIVFPLTSYAANSTPGRGGAGGAGGQNGGNGGNGGSSNGQNGGDGTSTMPGCGGGTDPSPDGKFYIPGTKQQCNPSDDDRRKLK</sequence>
<evidence type="ECO:0000256" key="2">
    <source>
        <dbReference type="SAM" id="SignalP"/>
    </source>
</evidence>
<reference evidence="4" key="2">
    <citation type="submission" date="2020-02" db="EMBL/GenBank/DDBJ databases">
        <title>Unexpected conservation and global transmission of agrobacterial virulence plasmids.</title>
        <authorList>
            <person name="Weisberg A.J."/>
            <person name="Davis E.W. II"/>
            <person name="Tabima J.R."/>
            <person name="Belcher M.S."/>
            <person name="Miller M."/>
            <person name="Kuo C.-H."/>
            <person name="Loper J.E."/>
            <person name="Grunwald N.J."/>
            <person name="Putnam M.L."/>
            <person name="Chang J.H."/>
        </authorList>
    </citation>
    <scope>NUCLEOTIDE SEQUENCE</scope>
    <source>
        <strain evidence="4">W2/73</strain>
        <plasmid evidence="4">pW2_73_4</plasmid>
    </source>
</reference>
<name>A0AAE7RCF5_9HYPH</name>
<dbReference type="KEGG" id="arui:G6M88_25660"/>
<feature type="signal peptide" evidence="2">
    <location>
        <begin position="1"/>
        <end position="22"/>
    </location>
</feature>
<reference evidence="3 6" key="1">
    <citation type="journal article" date="2020" name="Science">
        <title>Unexpected conservation and global transmission of agrobacterial virulence plasmids.</title>
        <authorList>
            <person name="Weisberg A.J."/>
            <person name="Davis E.W. 2nd"/>
            <person name="Tabima J."/>
            <person name="Belcher M.S."/>
            <person name="Miller M."/>
            <person name="Kuo C.H."/>
            <person name="Loper J.E."/>
            <person name="Grunwald N.J."/>
            <person name="Putnam M.L."/>
            <person name="Chang J.H."/>
        </authorList>
    </citation>
    <scope>NUCLEOTIDE SEQUENCE [LARGE SCALE GENOMIC DNA]</scope>
    <source>
        <strain evidence="3 6">A19/93</strain>
    </source>
</reference>
<dbReference type="Proteomes" id="UP000822331">
    <property type="component" value="Unassembled WGS sequence"/>
</dbReference>
<feature type="chain" id="PRO_5042222108" evidence="2">
    <location>
        <begin position="23"/>
        <end position="96"/>
    </location>
</feature>
<dbReference type="Proteomes" id="UP000663912">
    <property type="component" value="Plasmid pW2_73_4"/>
</dbReference>
<feature type="region of interest" description="Disordered" evidence="1">
    <location>
        <begin position="24"/>
        <end position="96"/>
    </location>
</feature>
<accession>A0AAE7RCF5</accession>
<organism evidence="4 5">
    <name type="scientific">Agrobacterium rubi</name>
    <dbReference type="NCBI Taxonomy" id="28099"/>
    <lineage>
        <taxon>Bacteria</taxon>
        <taxon>Pseudomonadati</taxon>
        <taxon>Pseudomonadota</taxon>
        <taxon>Alphaproteobacteria</taxon>
        <taxon>Hyphomicrobiales</taxon>
        <taxon>Rhizobiaceae</taxon>
        <taxon>Rhizobium/Agrobacterium group</taxon>
        <taxon>Agrobacterium</taxon>
    </lineage>
</organism>
<evidence type="ECO:0000256" key="1">
    <source>
        <dbReference type="SAM" id="MobiDB-lite"/>
    </source>
</evidence>
<keyword evidence="4" id="KW-0614">Plasmid</keyword>
<evidence type="ECO:0000313" key="4">
    <source>
        <dbReference type="EMBL" id="QTG03812.1"/>
    </source>
</evidence>